<accession>A0ABT0PID6</accession>
<feature type="transmembrane region" description="Helical" evidence="9">
    <location>
        <begin position="278"/>
        <end position="296"/>
    </location>
</feature>
<evidence type="ECO:0000256" key="3">
    <source>
        <dbReference type="ARBA" id="ARBA00022428"/>
    </source>
</evidence>
<keyword evidence="5" id="KW-0808">Transferase</keyword>
<keyword evidence="3" id="KW-0474">Menaquinone biosynthesis</keyword>
<dbReference type="Pfam" id="PF01040">
    <property type="entry name" value="UbiA"/>
    <property type="match status" value="1"/>
</dbReference>
<comment type="caution">
    <text evidence="10">The sequence shown here is derived from an EMBL/GenBank/DDBJ whole genome shotgun (WGS) entry which is preliminary data.</text>
</comment>
<evidence type="ECO:0000256" key="1">
    <source>
        <dbReference type="ARBA" id="ARBA00004141"/>
    </source>
</evidence>
<evidence type="ECO:0000256" key="6">
    <source>
        <dbReference type="ARBA" id="ARBA00022692"/>
    </source>
</evidence>
<keyword evidence="4" id="KW-1003">Cell membrane</keyword>
<dbReference type="EMBL" id="JAMFLX010000020">
    <property type="protein sequence ID" value="MCL6271137.1"/>
    <property type="molecule type" value="Genomic_DNA"/>
</dbReference>
<feature type="transmembrane region" description="Helical" evidence="9">
    <location>
        <begin position="53"/>
        <end position="74"/>
    </location>
</feature>
<feature type="transmembrane region" description="Helical" evidence="9">
    <location>
        <begin position="119"/>
        <end position="135"/>
    </location>
</feature>
<keyword evidence="8 9" id="KW-0472">Membrane</keyword>
<evidence type="ECO:0000256" key="8">
    <source>
        <dbReference type="ARBA" id="ARBA00023136"/>
    </source>
</evidence>
<dbReference type="CDD" id="cd13962">
    <property type="entry name" value="PT_UbiA_UBIAD1"/>
    <property type="match status" value="1"/>
</dbReference>
<reference evidence="10 11" key="1">
    <citation type="submission" date="2022-05" db="EMBL/GenBank/DDBJ databases">
        <authorList>
            <person name="Park J.-S."/>
        </authorList>
    </citation>
    <scope>NUCLEOTIDE SEQUENCE [LARGE SCALE GENOMIC DNA]</scope>
    <source>
        <strain evidence="10 11">2012CJ34-2</strain>
    </source>
</reference>
<sequence>MNQDAVIAPPGPSKYFLKRALRPFSLSVALVTCGLGIALAAKTGDGNTFRATLVMMAGILLQSAVNFFNDYADLSFWKGRTDKYAQTITGLIKRNTRIAVIITAIAVVMGMILVNQSGWQLLVLGVIGIAGGYFYTGAPVNYKNRGLGVLGVFLFTGILMVAGAYVAVAGRWSWEVCLYSIPVSMISSMLLLANELRDVDEDIKNHIATFTARVGFDLGKSTYIGLGFLVILVTFMMIFTGVLESPFWLLPSLLAFRSPVVMLLRTSSRGHRRWLSRLPPLTGRFFVVYGVGFMLAL</sequence>
<evidence type="ECO:0000256" key="9">
    <source>
        <dbReference type="SAM" id="Phobius"/>
    </source>
</evidence>
<feature type="transmembrane region" description="Helical" evidence="9">
    <location>
        <begin position="147"/>
        <end position="166"/>
    </location>
</feature>
<feature type="transmembrane region" description="Helical" evidence="9">
    <location>
        <begin position="95"/>
        <end position="113"/>
    </location>
</feature>
<evidence type="ECO:0000256" key="2">
    <source>
        <dbReference type="ARBA" id="ARBA00004863"/>
    </source>
</evidence>
<dbReference type="InterPro" id="IPR000537">
    <property type="entry name" value="UbiA_prenyltransferase"/>
</dbReference>
<dbReference type="PANTHER" id="PTHR13929:SF0">
    <property type="entry name" value="UBIA PRENYLTRANSFERASE DOMAIN-CONTAINING PROTEIN 1"/>
    <property type="match status" value="1"/>
</dbReference>
<keyword evidence="7 9" id="KW-1133">Transmembrane helix</keyword>
<comment type="subcellular location">
    <subcellularLocation>
        <location evidence="1">Membrane</location>
        <topology evidence="1">Multi-pass membrane protein</topology>
    </subcellularLocation>
</comment>
<dbReference type="PANTHER" id="PTHR13929">
    <property type="entry name" value="1,4-DIHYDROXY-2-NAPHTHOATE OCTAPRENYLTRANSFERASE"/>
    <property type="match status" value="1"/>
</dbReference>
<evidence type="ECO:0000313" key="11">
    <source>
        <dbReference type="Proteomes" id="UP001203338"/>
    </source>
</evidence>
<dbReference type="Proteomes" id="UP001203338">
    <property type="component" value="Unassembled WGS sequence"/>
</dbReference>
<dbReference type="InterPro" id="IPR026046">
    <property type="entry name" value="UBIAD1"/>
</dbReference>
<dbReference type="PIRSF" id="PIRSF005355">
    <property type="entry name" value="UBIAD1"/>
    <property type="match status" value="1"/>
</dbReference>
<organism evidence="10 11">
    <name type="scientific">Parendozoicomonas callyspongiae</name>
    <dbReference type="NCBI Taxonomy" id="2942213"/>
    <lineage>
        <taxon>Bacteria</taxon>
        <taxon>Pseudomonadati</taxon>
        <taxon>Pseudomonadota</taxon>
        <taxon>Gammaproteobacteria</taxon>
        <taxon>Oceanospirillales</taxon>
        <taxon>Endozoicomonadaceae</taxon>
        <taxon>Parendozoicomonas</taxon>
    </lineage>
</organism>
<evidence type="ECO:0000256" key="5">
    <source>
        <dbReference type="ARBA" id="ARBA00022679"/>
    </source>
</evidence>
<comment type="pathway">
    <text evidence="2">Quinol/quinone metabolism; menaquinone biosynthesis.</text>
</comment>
<evidence type="ECO:0000313" key="10">
    <source>
        <dbReference type="EMBL" id="MCL6271137.1"/>
    </source>
</evidence>
<feature type="transmembrane region" description="Helical" evidence="9">
    <location>
        <begin position="223"/>
        <end position="242"/>
    </location>
</feature>
<protein>
    <submittedName>
        <fullName evidence="10">Prenyltransferase</fullName>
    </submittedName>
</protein>
<dbReference type="Gene3D" id="1.10.357.140">
    <property type="entry name" value="UbiA prenyltransferase"/>
    <property type="match status" value="1"/>
</dbReference>
<dbReference type="InterPro" id="IPR044878">
    <property type="entry name" value="UbiA_sf"/>
</dbReference>
<dbReference type="RefSeq" id="WP_249700514.1">
    <property type="nucleotide sequence ID" value="NZ_JAMFLX010000020.1"/>
</dbReference>
<evidence type="ECO:0000256" key="4">
    <source>
        <dbReference type="ARBA" id="ARBA00022475"/>
    </source>
</evidence>
<proteinExistence type="predicted"/>
<feature type="transmembrane region" description="Helical" evidence="9">
    <location>
        <begin position="21"/>
        <end position="41"/>
    </location>
</feature>
<evidence type="ECO:0000256" key="7">
    <source>
        <dbReference type="ARBA" id="ARBA00022989"/>
    </source>
</evidence>
<keyword evidence="6 9" id="KW-0812">Transmembrane</keyword>
<gene>
    <name evidence="10" type="ORF">M3P05_14520</name>
</gene>
<name>A0ABT0PID6_9GAMM</name>
<keyword evidence="11" id="KW-1185">Reference proteome</keyword>